<gene>
    <name evidence="1" type="ORF">C5C04_11540</name>
    <name evidence="2" type="ORF">C5C40_15205</name>
</gene>
<dbReference type="Proteomes" id="UP000237881">
    <property type="component" value="Unassembled WGS sequence"/>
</dbReference>
<evidence type="ECO:0000313" key="4">
    <source>
        <dbReference type="Proteomes" id="UP000239698"/>
    </source>
</evidence>
<name>A0ABD6W704_RATRA</name>
<dbReference type="EMBL" id="PSUL01000029">
    <property type="protein sequence ID" value="PPF11963.1"/>
    <property type="molecule type" value="Genomic_DNA"/>
</dbReference>
<proteinExistence type="predicted"/>
<comment type="caution">
    <text evidence="1">The sequence shown here is derived from an EMBL/GenBank/DDBJ whole genome shotgun (WGS) entry which is preliminary data.</text>
</comment>
<sequence>MTARPFRTFQSEGWYRPGYARTDHYFRLTGTGDLPLVALCDRHTIREVFRQHLAVRPGDRCKLCFAKVRAALGSTDAVWFGEPAEEWEYATTFADKIEPVARGYTRESAQKIADECTEINPARPWIVMRRWPGVKSGPWELAPPTLEEEN</sequence>
<dbReference type="Proteomes" id="UP000239698">
    <property type="component" value="Unassembled WGS sequence"/>
</dbReference>
<accession>A0ABD6W704</accession>
<evidence type="ECO:0000313" key="3">
    <source>
        <dbReference type="Proteomes" id="UP000237881"/>
    </source>
</evidence>
<evidence type="ECO:0000313" key="1">
    <source>
        <dbReference type="EMBL" id="PPF11963.1"/>
    </source>
</evidence>
<dbReference type="EMBL" id="PSVT01000059">
    <property type="protein sequence ID" value="PPH71271.1"/>
    <property type="molecule type" value="Genomic_DNA"/>
</dbReference>
<dbReference type="RefSeq" id="WP_097168057.1">
    <property type="nucleotide sequence ID" value="NZ_PSUD01000059.1"/>
</dbReference>
<organism evidence="1 3">
    <name type="scientific">Rathayibacter rathayi</name>
    <name type="common">Corynebacterium rathayi</name>
    <dbReference type="NCBI Taxonomy" id="33887"/>
    <lineage>
        <taxon>Bacteria</taxon>
        <taxon>Bacillati</taxon>
        <taxon>Actinomycetota</taxon>
        <taxon>Actinomycetes</taxon>
        <taxon>Micrococcales</taxon>
        <taxon>Microbacteriaceae</taxon>
        <taxon>Rathayibacter</taxon>
    </lineage>
</organism>
<dbReference type="AlphaFoldDB" id="A0ABD6W704"/>
<protein>
    <submittedName>
        <fullName evidence="1">Uncharacterized protein</fullName>
    </submittedName>
</protein>
<keyword evidence="4" id="KW-1185">Reference proteome</keyword>
<evidence type="ECO:0000313" key="2">
    <source>
        <dbReference type="EMBL" id="PPH71271.1"/>
    </source>
</evidence>
<reference evidence="3 4" key="1">
    <citation type="submission" date="2018-02" db="EMBL/GenBank/DDBJ databases">
        <title>Bacteriophage NCPPB3778 and a type I-E CRISPR drive the evolution of the US Biological Select Agent, Rathayibacter toxicus.</title>
        <authorList>
            <person name="Davis E.W.II."/>
            <person name="Tabima J.F."/>
            <person name="Weisberg A.J."/>
            <person name="Lopes L.D."/>
            <person name="Wiseman M.S."/>
            <person name="Wiseman M.S."/>
            <person name="Pupko T."/>
            <person name="Belcher M.S."/>
            <person name="Sechler A.J."/>
            <person name="Tancos M.A."/>
            <person name="Schroeder B.K."/>
            <person name="Murray T.D."/>
            <person name="Luster D.G."/>
            <person name="Schneider W.L."/>
            <person name="Rogers E."/>
            <person name="Andreote F.D."/>
            <person name="Grunwald N.J."/>
            <person name="Putnam M.L."/>
            <person name="Chang J.H."/>
        </authorList>
    </citation>
    <scope>NUCLEOTIDE SEQUENCE [LARGE SCALE GENOMIC DNA]</scope>
    <source>
        <strain evidence="2 4">AY1D6</strain>
        <strain evidence="1 3">AY1I9</strain>
    </source>
</reference>